<gene>
    <name evidence="2" type="ORF">Vau01_098350</name>
</gene>
<evidence type="ECO:0000313" key="2">
    <source>
        <dbReference type="EMBL" id="GIJ62319.1"/>
    </source>
</evidence>
<keyword evidence="3" id="KW-1185">Reference proteome</keyword>
<name>A0A8J4E5P0_9ACTN</name>
<sequence>MAGNRIRRGILTTLVLVASIAATQVVAAPAYAHDRTESVLHPVWLYFAGDGGVTNNHMRVFASDRVADGLGVMTYYRYRHPGGFIATSVVGDPDGSGPAVGADWPPGAVTQFQVCLQPYTNGYCTRWFDA</sequence>
<organism evidence="2 3">
    <name type="scientific">Virgisporangium aurantiacum</name>
    <dbReference type="NCBI Taxonomy" id="175570"/>
    <lineage>
        <taxon>Bacteria</taxon>
        <taxon>Bacillati</taxon>
        <taxon>Actinomycetota</taxon>
        <taxon>Actinomycetes</taxon>
        <taxon>Micromonosporales</taxon>
        <taxon>Micromonosporaceae</taxon>
        <taxon>Virgisporangium</taxon>
    </lineage>
</organism>
<proteinExistence type="predicted"/>
<keyword evidence="1" id="KW-0732">Signal</keyword>
<protein>
    <submittedName>
        <fullName evidence="2">Uncharacterized protein</fullName>
    </submittedName>
</protein>
<accession>A0A8J4E5P0</accession>
<dbReference type="AlphaFoldDB" id="A0A8J4E5P0"/>
<dbReference type="RefSeq" id="WP_204007890.1">
    <property type="nucleotide sequence ID" value="NZ_BOPG01000077.1"/>
</dbReference>
<evidence type="ECO:0000313" key="3">
    <source>
        <dbReference type="Proteomes" id="UP000612585"/>
    </source>
</evidence>
<dbReference type="Proteomes" id="UP000612585">
    <property type="component" value="Unassembled WGS sequence"/>
</dbReference>
<feature type="signal peptide" evidence="1">
    <location>
        <begin position="1"/>
        <end position="27"/>
    </location>
</feature>
<evidence type="ECO:0000256" key="1">
    <source>
        <dbReference type="SAM" id="SignalP"/>
    </source>
</evidence>
<feature type="chain" id="PRO_5035147694" evidence="1">
    <location>
        <begin position="28"/>
        <end position="130"/>
    </location>
</feature>
<dbReference type="EMBL" id="BOPG01000077">
    <property type="protein sequence ID" value="GIJ62319.1"/>
    <property type="molecule type" value="Genomic_DNA"/>
</dbReference>
<comment type="caution">
    <text evidence="2">The sequence shown here is derived from an EMBL/GenBank/DDBJ whole genome shotgun (WGS) entry which is preliminary data.</text>
</comment>
<reference evidence="2" key="1">
    <citation type="submission" date="2021-01" db="EMBL/GenBank/DDBJ databases">
        <title>Whole genome shotgun sequence of Virgisporangium aurantiacum NBRC 16421.</title>
        <authorList>
            <person name="Komaki H."/>
            <person name="Tamura T."/>
        </authorList>
    </citation>
    <scope>NUCLEOTIDE SEQUENCE</scope>
    <source>
        <strain evidence="2">NBRC 16421</strain>
    </source>
</reference>